<evidence type="ECO:0000313" key="2">
    <source>
        <dbReference type="Proteomes" id="UP000494365"/>
    </source>
</evidence>
<dbReference type="EC" id="3.5.4.31" evidence="1"/>
<dbReference type="Proteomes" id="UP000494365">
    <property type="component" value="Unassembled WGS sequence"/>
</dbReference>
<evidence type="ECO:0000313" key="1">
    <source>
        <dbReference type="EMBL" id="CAB3808596.1"/>
    </source>
</evidence>
<protein>
    <submittedName>
        <fullName evidence="1">5'-deoxyadenosine deaminase</fullName>
        <ecNumber evidence="1">3.5.4.31</ecNumber>
    </submittedName>
</protein>
<name>A0A6S7D6M6_9BURK</name>
<proteinExistence type="predicted"/>
<dbReference type="InterPro" id="IPR011059">
    <property type="entry name" value="Metal-dep_hydrolase_composite"/>
</dbReference>
<keyword evidence="1" id="KW-0378">Hydrolase</keyword>
<dbReference type="EMBL" id="CADIKK010000060">
    <property type="protein sequence ID" value="CAB3808596.1"/>
    <property type="molecule type" value="Genomic_DNA"/>
</dbReference>
<organism evidence="1 2">
    <name type="scientific">Paraburkholderia ultramafica</name>
    <dbReference type="NCBI Taxonomy" id="1544867"/>
    <lineage>
        <taxon>Bacteria</taxon>
        <taxon>Pseudomonadati</taxon>
        <taxon>Pseudomonadota</taxon>
        <taxon>Betaproteobacteria</taxon>
        <taxon>Burkholderiales</taxon>
        <taxon>Burkholderiaceae</taxon>
        <taxon>Paraburkholderia</taxon>
    </lineage>
</organism>
<dbReference type="SUPFAM" id="SSF51338">
    <property type="entry name" value="Composite domain of metallo-dependent hydrolases"/>
    <property type="match status" value="1"/>
</dbReference>
<dbReference type="Gene3D" id="2.30.40.10">
    <property type="entry name" value="Urease, subunit C, domain 1"/>
    <property type="match status" value="1"/>
</dbReference>
<gene>
    <name evidence="1" type="primary">dadD</name>
    <name evidence="1" type="ORF">LMG28614_06845</name>
</gene>
<dbReference type="GO" id="GO:0090614">
    <property type="term" value="F:5'-methylthioadenosine deaminase activity"/>
    <property type="evidence" value="ECO:0007669"/>
    <property type="project" value="UniProtKB-EC"/>
</dbReference>
<sequence length="157" mass="17577">MGLLKIVGHAHWRACKSWGGRFRQTSLACGRVEWSVLFVGRCRPDDGYRADLVAYRTDTISFTPLTDPVRQLVYAERGASIDSVFVAGDAVLRSGRLTRVEEPALLREISAAYEALSTEFDLADESIAPLRAEMEKVYARAQTLHADWETYAAKLPR</sequence>
<dbReference type="RefSeq" id="WP_175153709.1">
    <property type="nucleotide sequence ID" value="NZ_CADIKK010000060.1"/>
</dbReference>
<dbReference type="AlphaFoldDB" id="A0A6S7D6M6"/>
<keyword evidence="2" id="KW-1185">Reference proteome</keyword>
<accession>A0A6S7D6M6</accession>
<reference evidence="1 2" key="1">
    <citation type="submission" date="2020-04" db="EMBL/GenBank/DDBJ databases">
        <authorList>
            <person name="De Canck E."/>
        </authorList>
    </citation>
    <scope>NUCLEOTIDE SEQUENCE [LARGE SCALE GENOMIC DNA]</scope>
    <source>
        <strain evidence="1 2">LMG 28614</strain>
    </source>
</reference>